<dbReference type="PANTHER" id="PTHR33908:SF11">
    <property type="entry name" value="MEMBRANE PROTEIN"/>
    <property type="match status" value="1"/>
</dbReference>
<reference evidence="11" key="1">
    <citation type="submission" date="2017-09" db="EMBL/GenBank/DDBJ databases">
        <title>Depth-based differentiation of microbial function through sediment-hosted aquifers and enrichment of novel symbionts in the deep terrestrial subsurface.</title>
        <authorList>
            <person name="Probst A.J."/>
            <person name="Ladd B."/>
            <person name="Jarett J.K."/>
            <person name="Geller-Mcgrath D.E."/>
            <person name="Sieber C.M.K."/>
            <person name="Emerson J.B."/>
            <person name="Anantharaman K."/>
            <person name="Thomas B.C."/>
            <person name="Malmstrom R."/>
            <person name="Stieglmeier M."/>
            <person name="Klingl A."/>
            <person name="Woyke T."/>
            <person name="Ryan C.M."/>
            <person name="Banfield J.F."/>
        </authorList>
    </citation>
    <scope>NUCLEOTIDE SEQUENCE [LARGE SCALE GENOMIC DNA]</scope>
</reference>
<keyword evidence="3" id="KW-0328">Glycosyltransferase</keyword>
<feature type="domain" description="Glycosyltransferase RgtA/B/C/D-like" evidence="9">
    <location>
        <begin position="16"/>
        <end position="139"/>
    </location>
</feature>
<keyword evidence="2" id="KW-1003">Cell membrane</keyword>
<keyword evidence="7 8" id="KW-0472">Membrane</keyword>
<feature type="transmembrane region" description="Helical" evidence="8">
    <location>
        <begin position="42"/>
        <end position="61"/>
    </location>
</feature>
<evidence type="ECO:0000256" key="4">
    <source>
        <dbReference type="ARBA" id="ARBA00022679"/>
    </source>
</evidence>
<dbReference type="PANTHER" id="PTHR33908">
    <property type="entry name" value="MANNOSYLTRANSFERASE YKCB-RELATED"/>
    <property type="match status" value="1"/>
</dbReference>
<feature type="non-terminal residue" evidence="10">
    <location>
        <position position="164"/>
    </location>
</feature>
<protein>
    <recommendedName>
        <fullName evidence="9">Glycosyltransferase RgtA/B/C/D-like domain-containing protein</fullName>
    </recommendedName>
</protein>
<dbReference type="InterPro" id="IPR050297">
    <property type="entry name" value="LipidA_mod_glycosyltrf_83"/>
</dbReference>
<dbReference type="Proteomes" id="UP000230683">
    <property type="component" value="Unassembled WGS sequence"/>
</dbReference>
<comment type="subcellular location">
    <subcellularLocation>
        <location evidence="1">Cell membrane</location>
        <topology evidence="1">Multi-pass membrane protein</topology>
    </subcellularLocation>
</comment>
<evidence type="ECO:0000256" key="7">
    <source>
        <dbReference type="ARBA" id="ARBA00023136"/>
    </source>
</evidence>
<dbReference type="Pfam" id="PF13231">
    <property type="entry name" value="PMT_2"/>
    <property type="match status" value="1"/>
</dbReference>
<proteinExistence type="predicted"/>
<dbReference type="GO" id="GO:0016763">
    <property type="term" value="F:pentosyltransferase activity"/>
    <property type="evidence" value="ECO:0007669"/>
    <property type="project" value="TreeGrafter"/>
</dbReference>
<evidence type="ECO:0000256" key="6">
    <source>
        <dbReference type="ARBA" id="ARBA00022989"/>
    </source>
</evidence>
<sequence length="164" mass="18470">MPEVFYIVSPFFLISRSLSAIFGSLTVISVYYISKDIFSKKVAYLSAFIMAILPVSVYESHLAKVDTANAFFTSIAIYFMWQVLKKGKLKSYILSGLWIGLSTSIKYNGALLFFPLLMAHFLQKKSFDKKINVESIKSLVISGLVSVTAFYAGTPFALFDYKKF</sequence>
<evidence type="ECO:0000256" key="2">
    <source>
        <dbReference type="ARBA" id="ARBA00022475"/>
    </source>
</evidence>
<feature type="transmembrane region" description="Helical" evidence="8">
    <location>
        <begin position="139"/>
        <end position="159"/>
    </location>
</feature>
<dbReference type="InterPro" id="IPR038731">
    <property type="entry name" value="RgtA/B/C-like"/>
</dbReference>
<evidence type="ECO:0000259" key="9">
    <source>
        <dbReference type="Pfam" id="PF13231"/>
    </source>
</evidence>
<evidence type="ECO:0000256" key="5">
    <source>
        <dbReference type="ARBA" id="ARBA00022692"/>
    </source>
</evidence>
<keyword evidence="5 8" id="KW-0812">Transmembrane</keyword>
<organism evidence="10 11">
    <name type="scientific">candidate division WWE3 bacterium CG_4_9_14_3_um_filter_34_6</name>
    <dbReference type="NCBI Taxonomy" id="1975079"/>
    <lineage>
        <taxon>Bacteria</taxon>
        <taxon>Katanobacteria</taxon>
    </lineage>
</organism>
<gene>
    <name evidence="10" type="ORF">CO178_00980</name>
</gene>
<name>A0A2M7X4I0_UNCKA</name>
<keyword evidence="6 8" id="KW-1133">Transmembrane helix</keyword>
<accession>A0A2M7X4I0</accession>
<comment type="caution">
    <text evidence="10">The sequence shown here is derived from an EMBL/GenBank/DDBJ whole genome shotgun (WGS) entry which is preliminary data.</text>
</comment>
<evidence type="ECO:0000256" key="1">
    <source>
        <dbReference type="ARBA" id="ARBA00004651"/>
    </source>
</evidence>
<evidence type="ECO:0000256" key="8">
    <source>
        <dbReference type="SAM" id="Phobius"/>
    </source>
</evidence>
<feature type="transmembrane region" description="Helical" evidence="8">
    <location>
        <begin position="67"/>
        <end position="84"/>
    </location>
</feature>
<dbReference type="GO" id="GO:0005886">
    <property type="term" value="C:plasma membrane"/>
    <property type="evidence" value="ECO:0007669"/>
    <property type="project" value="UniProtKB-SubCell"/>
</dbReference>
<evidence type="ECO:0000256" key="3">
    <source>
        <dbReference type="ARBA" id="ARBA00022676"/>
    </source>
</evidence>
<dbReference type="GO" id="GO:0009103">
    <property type="term" value="P:lipopolysaccharide biosynthetic process"/>
    <property type="evidence" value="ECO:0007669"/>
    <property type="project" value="UniProtKB-ARBA"/>
</dbReference>
<dbReference type="AlphaFoldDB" id="A0A2M7X4I0"/>
<dbReference type="EMBL" id="PFWY01000047">
    <property type="protein sequence ID" value="PJA41062.1"/>
    <property type="molecule type" value="Genomic_DNA"/>
</dbReference>
<evidence type="ECO:0000313" key="10">
    <source>
        <dbReference type="EMBL" id="PJA41062.1"/>
    </source>
</evidence>
<keyword evidence="4" id="KW-0808">Transferase</keyword>
<feature type="transmembrane region" description="Helical" evidence="8">
    <location>
        <begin position="6"/>
        <end position="33"/>
    </location>
</feature>
<feature type="transmembrane region" description="Helical" evidence="8">
    <location>
        <begin position="96"/>
        <end position="119"/>
    </location>
</feature>
<evidence type="ECO:0000313" key="11">
    <source>
        <dbReference type="Proteomes" id="UP000230683"/>
    </source>
</evidence>